<sequence length="192" mass="21719">MESFSVSCDHILAVLSFLNIVELPKCLVLDRWTKNAMDSVQGTLNNQSNYWDSNSIPRLVVLMHQYKELAKLACQSSEDFYNERDKVTKTLEVLRSKNASIGQNDKDEVDIIQNGVKDLATDRSEGSGNHSTSYMAKKSKGSRKCSRCKCYGHNKTTCPFLKALFGSLKREGREKEGREREIKTPLLFGCLI</sequence>
<keyword evidence="1" id="KW-1185">Reference proteome</keyword>
<reference evidence="1" key="1">
    <citation type="journal article" date="2019" name="Toxins">
        <title>Detection of Abrin-Like and Prepropulchellin-Like Toxin Genes and Transcripts Using Whole Genome Sequencing and Full-Length Transcript Sequencing of Abrus precatorius.</title>
        <authorList>
            <person name="Hovde B.T."/>
            <person name="Daligault H.E."/>
            <person name="Hanschen E.R."/>
            <person name="Kunde Y.A."/>
            <person name="Johnson M.B."/>
            <person name="Starkenburg S.R."/>
            <person name="Johnson S.L."/>
        </authorList>
    </citation>
    <scope>NUCLEOTIDE SEQUENCE [LARGE SCALE GENOMIC DNA]</scope>
</reference>
<name>A0A8B8KWJ8_ABRPR</name>
<proteinExistence type="predicted"/>
<reference evidence="2" key="2">
    <citation type="submission" date="2025-08" db="UniProtKB">
        <authorList>
            <consortium name="RefSeq"/>
        </authorList>
    </citation>
    <scope>IDENTIFICATION</scope>
    <source>
        <tissue evidence="2">Young leaves</tissue>
    </source>
</reference>
<dbReference type="GeneID" id="113859867"/>
<protein>
    <submittedName>
        <fullName evidence="2">Uncharacterized protein LOC113859867</fullName>
    </submittedName>
</protein>
<dbReference type="Proteomes" id="UP000694853">
    <property type="component" value="Unplaced"/>
</dbReference>
<dbReference type="RefSeq" id="XP_027348336.1">
    <property type="nucleotide sequence ID" value="XM_027492535.1"/>
</dbReference>
<gene>
    <name evidence="2" type="primary">LOC113859867</name>
</gene>
<evidence type="ECO:0000313" key="2">
    <source>
        <dbReference type="RefSeq" id="XP_027348336.1"/>
    </source>
</evidence>
<organism evidence="1 2">
    <name type="scientific">Abrus precatorius</name>
    <name type="common">Indian licorice</name>
    <name type="synonym">Glycine abrus</name>
    <dbReference type="NCBI Taxonomy" id="3816"/>
    <lineage>
        <taxon>Eukaryota</taxon>
        <taxon>Viridiplantae</taxon>
        <taxon>Streptophyta</taxon>
        <taxon>Embryophyta</taxon>
        <taxon>Tracheophyta</taxon>
        <taxon>Spermatophyta</taxon>
        <taxon>Magnoliopsida</taxon>
        <taxon>eudicotyledons</taxon>
        <taxon>Gunneridae</taxon>
        <taxon>Pentapetalae</taxon>
        <taxon>rosids</taxon>
        <taxon>fabids</taxon>
        <taxon>Fabales</taxon>
        <taxon>Fabaceae</taxon>
        <taxon>Papilionoideae</taxon>
        <taxon>50 kb inversion clade</taxon>
        <taxon>NPAAA clade</taxon>
        <taxon>indigoferoid/millettioid clade</taxon>
        <taxon>Abreae</taxon>
        <taxon>Abrus</taxon>
    </lineage>
</organism>
<accession>A0A8B8KWJ8</accession>
<dbReference type="AlphaFoldDB" id="A0A8B8KWJ8"/>
<evidence type="ECO:0000313" key="1">
    <source>
        <dbReference type="Proteomes" id="UP000694853"/>
    </source>
</evidence>
<dbReference type="OrthoDB" id="1436827at2759"/>
<dbReference type="KEGG" id="aprc:113859867"/>